<proteinExistence type="predicted"/>
<feature type="region of interest" description="Disordered" evidence="2">
    <location>
        <begin position="1"/>
        <end position="25"/>
    </location>
</feature>
<feature type="region of interest" description="Disordered" evidence="2">
    <location>
        <begin position="212"/>
        <end position="260"/>
    </location>
</feature>
<protein>
    <submittedName>
        <fullName evidence="3">AlNc14C509G11976 protein</fullName>
    </submittedName>
</protein>
<feature type="compositionally biased region" description="Basic and acidic residues" evidence="2">
    <location>
        <begin position="223"/>
        <end position="232"/>
    </location>
</feature>
<dbReference type="HOGENOM" id="CLU_691544_0_0_1"/>
<reference evidence="3" key="2">
    <citation type="submission" date="2011-02" db="EMBL/GenBank/DDBJ databases">
        <authorList>
            <person name="MacLean D."/>
        </authorList>
    </citation>
    <scope>NUCLEOTIDE SEQUENCE</scope>
</reference>
<dbReference type="EMBL" id="FR824544">
    <property type="protein sequence ID" value="CCA27323.1"/>
    <property type="molecule type" value="Genomic_DNA"/>
</dbReference>
<feature type="compositionally biased region" description="Polar residues" evidence="2">
    <location>
        <begin position="1"/>
        <end position="10"/>
    </location>
</feature>
<sequence>MRSRTTTWQSERQRRTPSAMKRVGGGYVMREAPNVSVEPVRPRMTQVGILKKKKEELSRSLADKTAQLDSAMAKIHQLEIEGATAEEDLDMVFFYYLKEEEKRKEAEKRVEEVEKCFSHVVESLYLRTSGVPQMKERLGRMQVLVETTEEEVVEASRNTDGAVELHHVAAMDDYEVAISEESYYSCVEDEESGDQLPIEPPGWPHFAIQEGVQAQPSSSSLKGFEDKEKAERSGNLPPDWPHYATQDGITALSSGEDDDKDYWEWPEDPTWPHYATQEGAEAQMSAEEEDEDYWDWPEDNYWPHYATHIGIATQSSSSQKVWKLFEEEEEKQDWNGDEPPEWPHFAVQDGMPALYSEELYKYYEDEDKEHWSVDPEWLHCAVQDASGNQGTKEDKQHKE</sequence>
<evidence type="ECO:0000256" key="2">
    <source>
        <dbReference type="SAM" id="MobiDB-lite"/>
    </source>
</evidence>
<organism evidence="3">
    <name type="scientific">Albugo laibachii Nc14</name>
    <dbReference type="NCBI Taxonomy" id="890382"/>
    <lineage>
        <taxon>Eukaryota</taxon>
        <taxon>Sar</taxon>
        <taxon>Stramenopiles</taxon>
        <taxon>Oomycota</taxon>
        <taxon>Peronosporomycetes</taxon>
        <taxon>Albuginales</taxon>
        <taxon>Albuginaceae</taxon>
        <taxon>Albugo</taxon>
    </lineage>
</organism>
<accession>F0X0N0</accession>
<evidence type="ECO:0000256" key="1">
    <source>
        <dbReference type="SAM" id="Coils"/>
    </source>
</evidence>
<keyword evidence="1" id="KW-0175">Coiled coil</keyword>
<feature type="coiled-coil region" evidence="1">
    <location>
        <begin position="54"/>
        <end position="116"/>
    </location>
</feature>
<evidence type="ECO:0000313" key="3">
    <source>
        <dbReference type="EMBL" id="CCA27323.1"/>
    </source>
</evidence>
<gene>
    <name evidence="3" type="primary">AlNc14C509G11976</name>
    <name evidence="3" type="ORF">ALNC14_134670</name>
</gene>
<dbReference type="AlphaFoldDB" id="F0X0N0"/>
<feature type="compositionally biased region" description="Polar residues" evidence="2">
    <location>
        <begin position="212"/>
        <end position="221"/>
    </location>
</feature>
<reference evidence="3" key="1">
    <citation type="journal article" date="2011" name="PLoS Biol.">
        <title>Gene gain and loss during evolution of obligate parasitism in the white rust pathogen of Arabidopsis thaliana.</title>
        <authorList>
            <person name="Kemen E."/>
            <person name="Gardiner A."/>
            <person name="Schultz-Larsen T."/>
            <person name="Kemen A.C."/>
            <person name="Balmuth A.L."/>
            <person name="Robert-Seilaniantz A."/>
            <person name="Bailey K."/>
            <person name="Holub E."/>
            <person name="Studholme D.J."/>
            <person name="Maclean D."/>
            <person name="Jones J.D."/>
        </authorList>
    </citation>
    <scope>NUCLEOTIDE SEQUENCE</scope>
</reference>
<name>F0X0N0_9STRA</name>